<feature type="domain" description="DUF2779" evidence="1">
    <location>
        <begin position="360"/>
        <end position="499"/>
    </location>
</feature>
<dbReference type="EMBL" id="PSZO01000006">
    <property type="protein sequence ID" value="TCG11466.1"/>
    <property type="molecule type" value="Genomic_DNA"/>
</dbReference>
<organism evidence="2 3">
    <name type="scientific">Mycoplasma marinum</name>
    <dbReference type="NCBI Taxonomy" id="1937190"/>
    <lineage>
        <taxon>Bacteria</taxon>
        <taxon>Bacillati</taxon>
        <taxon>Mycoplasmatota</taxon>
        <taxon>Mollicutes</taxon>
        <taxon>Mycoplasmataceae</taxon>
        <taxon>Mycoplasma</taxon>
    </lineage>
</organism>
<evidence type="ECO:0000313" key="2">
    <source>
        <dbReference type="EMBL" id="TCG11466.1"/>
    </source>
</evidence>
<sequence>MHMEKVEQKITFGKLKKLLTCQPYFIWNSVEDLGLDKNDDDIDQFSFQMPGIVDVVAPTVTQVQMKTFHKVNEEFYDFIQTLGRVAWTSKMSSMEERAEETKKLLRNPGVDIIFEPVFRYGDAFSVPTIYDKKNKKISNLKISSSTKRIDLVKPYFDYQIANKCNVKVEAISYFVLDTKKYKAFEIAFYETFKVNTSTTSRNDKNAKQHNDFVSMRRKKTGNGVNKKGVHDEKNTIFNIVACAAEFGSKSKPIQFEGIDYYIRLIKEAKDAEFENGLTAEDNQAFGSNPATPTIIEYLHPQFVGYNGKFVKKKDIQEGKTLQEIADNSLLIQSILNEPVTITERDEAHSYIERLEKSRVIWYDFEGFSLPFPTIAGFTPFQQATFQVSIIETNNMEEKKKINHIYDPQTFSYTDFPELIDMIYSNKADYYVVYNAGYENPRMMEMVATLRDMNYPGWVEVQEKVLWIIERTVDLAKPFAAGSKDSLPIVFIPELKGKHSIKLIEKYITKNNYWFKDMIKPYKDLTIQNGGMAMEAAIQRAIGVVGDNEWEEKQGVLKEYCENDVRAMIMVYQLIKELFKQKS</sequence>
<evidence type="ECO:0000259" key="1">
    <source>
        <dbReference type="Pfam" id="PF11074"/>
    </source>
</evidence>
<comment type="caution">
    <text evidence="2">The sequence shown here is derived from an EMBL/GenBank/DDBJ whole genome shotgun (WGS) entry which is preliminary data.</text>
</comment>
<evidence type="ECO:0000313" key="3">
    <source>
        <dbReference type="Proteomes" id="UP000294192"/>
    </source>
</evidence>
<dbReference type="Proteomes" id="UP000294192">
    <property type="component" value="Unassembled WGS sequence"/>
</dbReference>
<protein>
    <recommendedName>
        <fullName evidence="1">DUF2779 domain-containing protein</fullName>
    </recommendedName>
</protein>
<reference evidence="2 3" key="1">
    <citation type="submission" date="2018-02" db="EMBL/GenBank/DDBJ databases">
        <title>Mycoplasma marinum and Mycoplasma todarodis sp. nov., moderately halophilic and psychrotolerant mycoplasmas isolated from cephalopods.</title>
        <authorList>
            <person name="Viver T."/>
        </authorList>
    </citation>
    <scope>NUCLEOTIDE SEQUENCE [LARGE SCALE GENOMIC DNA]</scope>
    <source>
        <strain evidence="2 3">PE</strain>
    </source>
</reference>
<dbReference type="Pfam" id="PF11074">
    <property type="entry name" value="DUF2779"/>
    <property type="match status" value="1"/>
</dbReference>
<keyword evidence="3" id="KW-1185">Reference proteome</keyword>
<dbReference type="AlphaFoldDB" id="A0A4R0XLC0"/>
<accession>A0A4R0XLC0</accession>
<gene>
    <name evidence="2" type="ORF">C4B24_01770</name>
</gene>
<dbReference type="NCBIfam" id="NF045869">
    <property type="entry name" value="UU173_fam"/>
    <property type="match status" value="1"/>
</dbReference>
<dbReference type="OrthoDB" id="9783873at2"/>
<proteinExistence type="predicted"/>
<dbReference type="InterPro" id="IPR021301">
    <property type="entry name" value="DUF2779"/>
</dbReference>
<name>A0A4R0XLC0_9MOLU</name>